<evidence type="ECO:0000259" key="4">
    <source>
        <dbReference type="PROSITE" id="PS51782"/>
    </source>
</evidence>
<organism evidence="5 6">
    <name type="scientific">Echria macrotheca</name>
    <dbReference type="NCBI Taxonomy" id="438768"/>
    <lineage>
        <taxon>Eukaryota</taxon>
        <taxon>Fungi</taxon>
        <taxon>Dikarya</taxon>
        <taxon>Ascomycota</taxon>
        <taxon>Pezizomycotina</taxon>
        <taxon>Sordariomycetes</taxon>
        <taxon>Sordariomycetidae</taxon>
        <taxon>Sordariales</taxon>
        <taxon>Schizotheciaceae</taxon>
        <taxon>Echria</taxon>
    </lineage>
</organism>
<dbReference type="EMBL" id="MU839831">
    <property type="protein sequence ID" value="KAK1756645.1"/>
    <property type="molecule type" value="Genomic_DNA"/>
</dbReference>
<evidence type="ECO:0000313" key="5">
    <source>
        <dbReference type="EMBL" id="KAK1756645.1"/>
    </source>
</evidence>
<comment type="caution">
    <text evidence="5">The sequence shown here is derived from an EMBL/GenBank/DDBJ whole genome shotgun (WGS) entry which is preliminary data.</text>
</comment>
<reference evidence="5" key="1">
    <citation type="submission" date="2023-06" db="EMBL/GenBank/DDBJ databases">
        <title>Genome-scale phylogeny and comparative genomics of the fungal order Sordariales.</title>
        <authorList>
            <consortium name="Lawrence Berkeley National Laboratory"/>
            <person name="Hensen N."/>
            <person name="Bonometti L."/>
            <person name="Westerberg I."/>
            <person name="Brannstrom I.O."/>
            <person name="Guillou S."/>
            <person name="Cros-Aarteil S."/>
            <person name="Calhoun S."/>
            <person name="Haridas S."/>
            <person name="Kuo A."/>
            <person name="Mondo S."/>
            <person name="Pangilinan J."/>
            <person name="Riley R."/>
            <person name="Labutti K."/>
            <person name="Andreopoulos B."/>
            <person name="Lipzen A."/>
            <person name="Chen C."/>
            <person name="Yanf M."/>
            <person name="Daum C."/>
            <person name="Ng V."/>
            <person name="Clum A."/>
            <person name="Steindorff A."/>
            <person name="Ohm R."/>
            <person name="Martin F."/>
            <person name="Silar P."/>
            <person name="Natvig D."/>
            <person name="Lalanne C."/>
            <person name="Gautier V."/>
            <person name="Ament-Velasquez S.L."/>
            <person name="Kruys A."/>
            <person name="Hutchinson M.I."/>
            <person name="Powell A.J."/>
            <person name="Barry K."/>
            <person name="Miller A.N."/>
            <person name="Grigoriev I.V."/>
            <person name="Debuchy R."/>
            <person name="Gladieux P."/>
            <person name="Thoren M.H."/>
            <person name="Johannesson H."/>
        </authorList>
    </citation>
    <scope>NUCLEOTIDE SEQUENCE</scope>
    <source>
        <strain evidence="5">PSN4</strain>
    </source>
</reference>
<dbReference type="PANTHER" id="PTHR34997">
    <property type="entry name" value="AM15"/>
    <property type="match status" value="1"/>
</dbReference>
<evidence type="ECO:0000256" key="3">
    <source>
        <dbReference type="ARBA" id="ARBA00044955"/>
    </source>
</evidence>
<gene>
    <name evidence="5" type="ORF">QBC47DRAFT_341293</name>
</gene>
<evidence type="ECO:0000256" key="2">
    <source>
        <dbReference type="ARBA" id="ARBA00023026"/>
    </source>
</evidence>
<dbReference type="GO" id="GO:0008061">
    <property type="term" value="F:chitin binding"/>
    <property type="evidence" value="ECO:0007669"/>
    <property type="project" value="UniProtKB-KW"/>
</dbReference>
<keyword evidence="6" id="KW-1185">Reference proteome</keyword>
<dbReference type="InterPro" id="IPR018392">
    <property type="entry name" value="LysM"/>
</dbReference>
<dbReference type="AlphaFoldDB" id="A0AAJ0FCZ5"/>
<dbReference type="PANTHER" id="PTHR34997:SF16">
    <property type="entry name" value="LYSM DOMAIN-CONTAINING PROTEIN"/>
    <property type="match status" value="1"/>
</dbReference>
<evidence type="ECO:0000256" key="1">
    <source>
        <dbReference type="ARBA" id="ARBA00022669"/>
    </source>
</evidence>
<feature type="domain" description="LysM" evidence="4">
    <location>
        <begin position="360"/>
        <end position="406"/>
    </location>
</feature>
<dbReference type="Pfam" id="PF01476">
    <property type="entry name" value="LysM"/>
    <property type="match status" value="2"/>
</dbReference>
<comment type="similarity">
    <text evidence="3">Belongs to the secreted LysM effector family.</text>
</comment>
<dbReference type="CDD" id="cd00118">
    <property type="entry name" value="LysM"/>
    <property type="match status" value="3"/>
</dbReference>
<keyword evidence="2" id="KW-0843">Virulence</keyword>
<sequence length="408" mass="43704">MKPHWQAIGISTLLVGREQVNTASSSAFKVFDDGWLDPSLGNGCFQALTTEISCHPLVKSFKIVRYRGSLGSTNITDTVCTVDCQTSLKSWFNTVSSACVGVIISGQPANRLGGNMWAGWNETCVKDPKTKQYCNDIIANFTVVPNIQSMPQSELCSTCFGRRLALMQSSPYSTFDDFYQSQLAYVYSKCGGSGPTSILAIPGTFPTISATPTAVACSGTTYRSVEGDTCDKIAGSNSVSAAGLYMANQDTVRDCSNIKEGLSICLPAKCKTYNVQTDDTCVSIEVKLGMVFGDVAALNPWVNADCSNLQTATGWYGRAICVGPQGGEEPGSKTQTTPTPTGCTAAPTPTQPGSRCACKKWHKVVSGDLCYTLQEEYGFDLGDFLAWNPGVGASCQSMWLQYYVCVQV</sequence>
<feature type="domain" description="LysM" evidence="4">
    <location>
        <begin position="220"/>
        <end position="266"/>
    </location>
</feature>
<feature type="domain" description="LysM" evidence="4">
    <location>
        <begin position="271"/>
        <end position="317"/>
    </location>
</feature>
<proteinExistence type="inferred from homology"/>
<dbReference type="InterPro" id="IPR036779">
    <property type="entry name" value="LysM_dom_sf"/>
</dbReference>
<name>A0AAJ0FCZ5_9PEZI</name>
<dbReference type="PROSITE" id="PS51782">
    <property type="entry name" value="LYSM"/>
    <property type="match status" value="3"/>
</dbReference>
<accession>A0AAJ0FCZ5</accession>
<dbReference type="SUPFAM" id="SSF54106">
    <property type="entry name" value="LysM domain"/>
    <property type="match status" value="1"/>
</dbReference>
<protein>
    <recommendedName>
        <fullName evidence="4">LysM domain-containing protein</fullName>
    </recommendedName>
</protein>
<evidence type="ECO:0000313" key="6">
    <source>
        <dbReference type="Proteomes" id="UP001239445"/>
    </source>
</evidence>
<keyword evidence="1" id="KW-0147">Chitin-binding</keyword>
<dbReference type="SMART" id="SM00257">
    <property type="entry name" value="LysM"/>
    <property type="match status" value="3"/>
</dbReference>
<dbReference type="InterPro" id="IPR052210">
    <property type="entry name" value="LysM1-like"/>
</dbReference>
<dbReference type="Proteomes" id="UP001239445">
    <property type="component" value="Unassembled WGS sequence"/>
</dbReference>
<dbReference type="Gene3D" id="3.10.350.10">
    <property type="entry name" value="LysM domain"/>
    <property type="match status" value="3"/>
</dbReference>